<accession>A0ABV8FKB2</accession>
<organism evidence="2 3">
    <name type="scientific">Nocardiopsis sediminis</name>
    <dbReference type="NCBI Taxonomy" id="1778267"/>
    <lineage>
        <taxon>Bacteria</taxon>
        <taxon>Bacillati</taxon>
        <taxon>Actinomycetota</taxon>
        <taxon>Actinomycetes</taxon>
        <taxon>Streptosporangiales</taxon>
        <taxon>Nocardiopsidaceae</taxon>
        <taxon>Nocardiopsis</taxon>
    </lineage>
</organism>
<dbReference type="NCBIfam" id="TIGR00199">
    <property type="entry name" value="PncC_domain"/>
    <property type="match status" value="1"/>
</dbReference>
<dbReference type="EMBL" id="JBHSBH010000004">
    <property type="protein sequence ID" value="MFC3995427.1"/>
    <property type="molecule type" value="Genomic_DNA"/>
</dbReference>
<dbReference type="RefSeq" id="WP_378530530.1">
    <property type="nucleotide sequence ID" value="NZ_JBHSBH010000004.1"/>
</dbReference>
<proteinExistence type="predicted"/>
<dbReference type="InterPro" id="IPR008136">
    <property type="entry name" value="CinA_C"/>
</dbReference>
<dbReference type="Gene3D" id="3.90.950.20">
    <property type="entry name" value="CinA-like"/>
    <property type="match status" value="1"/>
</dbReference>
<dbReference type="SUPFAM" id="SSF142433">
    <property type="entry name" value="CinA-like"/>
    <property type="match status" value="1"/>
</dbReference>
<keyword evidence="3" id="KW-1185">Reference proteome</keyword>
<evidence type="ECO:0000313" key="3">
    <source>
        <dbReference type="Proteomes" id="UP001595847"/>
    </source>
</evidence>
<gene>
    <name evidence="2" type="ORF">ACFOVU_05855</name>
</gene>
<comment type="caution">
    <text evidence="2">The sequence shown here is derived from an EMBL/GenBank/DDBJ whole genome shotgun (WGS) entry which is preliminary data.</text>
</comment>
<sequence>MSPAAQAHRALSALGATVATAESLTGGLIGAALTSVAGASATYRGGVVAYATDLKSALLGVPAGLLAAHGAVHPDVARAMAAGARERLGATFGLAVTGVAGPEPQDGREVGTVFCAVAGPGSAVRVDELRLNGARAAIRDQTVEQALRFLIAEVARTTHK</sequence>
<protein>
    <submittedName>
        <fullName evidence="2">CinA family protein</fullName>
    </submittedName>
</protein>
<name>A0ABV8FKB2_9ACTN</name>
<reference evidence="3" key="1">
    <citation type="journal article" date="2019" name="Int. J. Syst. Evol. Microbiol.">
        <title>The Global Catalogue of Microorganisms (GCM) 10K type strain sequencing project: providing services to taxonomists for standard genome sequencing and annotation.</title>
        <authorList>
            <consortium name="The Broad Institute Genomics Platform"/>
            <consortium name="The Broad Institute Genome Sequencing Center for Infectious Disease"/>
            <person name="Wu L."/>
            <person name="Ma J."/>
        </authorList>
    </citation>
    <scope>NUCLEOTIDE SEQUENCE [LARGE SCALE GENOMIC DNA]</scope>
    <source>
        <strain evidence="3">TBRC 1826</strain>
    </source>
</reference>
<evidence type="ECO:0000259" key="1">
    <source>
        <dbReference type="Pfam" id="PF02464"/>
    </source>
</evidence>
<dbReference type="Proteomes" id="UP001595847">
    <property type="component" value="Unassembled WGS sequence"/>
</dbReference>
<dbReference type="InterPro" id="IPR036653">
    <property type="entry name" value="CinA-like_C"/>
</dbReference>
<evidence type="ECO:0000313" key="2">
    <source>
        <dbReference type="EMBL" id="MFC3995427.1"/>
    </source>
</evidence>
<dbReference type="Pfam" id="PF02464">
    <property type="entry name" value="CinA"/>
    <property type="match status" value="1"/>
</dbReference>
<feature type="domain" description="CinA C-terminal" evidence="1">
    <location>
        <begin position="4"/>
        <end position="152"/>
    </location>
</feature>